<feature type="signal peptide" evidence="1">
    <location>
        <begin position="1"/>
        <end position="19"/>
    </location>
</feature>
<dbReference type="EMBL" id="CP041406">
    <property type="protein sequence ID" value="QOP46008.1"/>
    <property type="molecule type" value="Genomic_DNA"/>
</dbReference>
<name>A0A7M1BB03_9BACT</name>
<accession>A0A7M1BB03</accession>
<dbReference type="AlphaFoldDB" id="A0A7M1BB03"/>
<evidence type="ECO:0000256" key="1">
    <source>
        <dbReference type="SAM" id="SignalP"/>
    </source>
</evidence>
<dbReference type="KEGG" id="spal:FM071_06745"/>
<sequence length="89" mass="10489">MKYLLQTLLYLLLSTQVVANDKVSVDFNTIDIYESTLSKISLSIEPQKKNDFSFIFSYVSSLFSFEKTPQRYNNTEDYKQVHIALNFRF</sequence>
<dbReference type="Proteomes" id="UP000593580">
    <property type="component" value="Chromosome"/>
</dbReference>
<reference evidence="2 3" key="1">
    <citation type="submission" date="2019-07" db="EMBL/GenBank/DDBJ databases">
        <title>Sulfurimonas paralvinellae sp. nov., a novel mesophilic, hydrogen- and sulfur-oxidizing chemolithoautotroph within the Epsilonproteo- bacteria isolated from a deep-sea hydrothermal vent polychaete nest, reclassification of Thiomicrospira denitrificans as Sulfurimonas denitrificans comb. nov. and emended description of the genus Sulfurimonas.</title>
        <authorList>
            <person name="Wang S."/>
            <person name="Jiang L."/>
            <person name="Shao Z."/>
        </authorList>
    </citation>
    <scope>NUCLEOTIDE SEQUENCE [LARGE SCALE GENOMIC DNA]</scope>
    <source>
        <strain evidence="2 3">GO25</strain>
    </source>
</reference>
<organism evidence="2 3">
    <name type="scientific">Sulfurimonas paralvinellae</name>
    <dbReference type="NCBI Taxonomy" id="317658"/>
    <lineage>
        <taxon>Bacteria</taxon>
        <taxon>Pseudomonadati</taxon>
        <taxon>Campylobacterota</taxon>
        <taxon>Epsilonproteobacteria</taxon>
        <taxon>Campylobacterales</taxon>
        <taxon>Sulfurimonadaceae</taxon>
        <taxon>Sulfurimonas</taxon>
    </lineage>
</organism>
<evidence type="ECO:0000313" key="2">
    <source>
        <dbReference type="EMBL" id="QOP46008.1"/>
    </source>
</evidence>
<feature type="chain" id="PRO_5032800669" description="DUF481 domain-containing protein" evidence="1">
    <location>
        <begin position="20"/>
        <end position="89"/>
    </location>
</feature>
<keyword evidence="1" id="KW-0732">Signal</keyword>
<evidence type="ECO:0008006" key="4">
    <source>
        <dbReference type="Google" id="ProtNLM"/>
    </source>
</evidence>
<protein>
    <recommendedName>
        <fullName evidence="4">DUF481 domain-containing protein</fullName>
    </recommendedName>
</protein>
<proteinExistence type="predicted"/>
<evidence type="ECO:0000313" key="3">
    <source>
        <dbReference type="Proteomes" id="UP000593580"/>
    </source>
</evidence>
<keyword evidence="3" id="KW-1185">Reference proteome</keyword>
<gene>
    <name evidence="2" type="ORF">FM071_06745</name>
</gene>
<dbReference type="RefSeq" id="WP_193110084.1">
    <property type="nucleotide sequence ID" value="NZ_CP041406.1"/>
</dbReference>